<proteinExistence type="predicted"/>
<evidence type="ECO:0000313" key="2">
    <source>
        <dbReference type="EMBL" id="KAJ1113214.1"/>
    </source>
</evidence>
<evidence type="ECO:0000256" key="1">
    <source>
        <dbReference type="SAM" id="MobiDB-lite"/>
    </source>
</evidence>
<dbReference type="AlphaFoldDB" id="A0AAV7NDH7"/>
<organism evidence="2 3">
    <name type="scientific">Pleurodeles waltl</name>
    <name type="common">Iberian ribbed newt</name>
    <dbReference type="NCBI Taxonomy" id="8319"/>
    <lineage>
        <taxon>Eukaryota</taxon>
        <taxon>Metazoa</taxon>
        <taxon>Chordata</taxon>
        <taxon>Craniata</taxon>
        <taxon>Vertebrata</taxon>
        <taxon>Euteleostomi</taxon>
        <taxon>Amphibia</taxon>
        <taxon>Batrachia</taxon>
        <taxon>Caudata</taxon>
        <taxon>Salamandroidea</taxon>
        <taxon>Salamandridae</taxon>
        <taxon>Pleurodelinae</taxon>
        <taxon>Pleurodeles</taxon>
    </lineage>
</organism>
<comment type="caution">
    <text evidence="2">The sequence shown here is derived from an EMBL/GenBank/DDBJ whole genome shotgun (WGS) entry which is preliminary data.</text>
</comment>
<accession>A0AAV7NDH7</accession>
<evidence type="ECO:0000313" key="3">
    <source>
        <dbReference type="Proteomes" id="UP001066276"/>
    </source>
</evidence>
<name>A0AAV7NDH7_PLEWA</name>
<dbReference type="Proteomes" id="UP001066276">
    <property type="component" value="Chromosome 8"/>
</dbReference>
<sequence>MEARGRSCSGARKIRTAAWRPRGEEVSCSRRLWQHGGLQVTETDGVAAVQHRAVVVPSVPLKREESWSPGKVRDAPCMKEDPQERDPLTG</sequence>
<gene>
    <name evidence="2" type="ORF">NDU88_001469</name>
</gene>
<dbReference type="EMBL" id="JANPWB010000012">
    <property type="protein sequence ID" value="KAJ1113214.1"/>
    <property type="molecule type" value="Genomic_DNA"/>
</dbReference>
<reference evidence="2" key="1">
    <citation type="journal article" date="2022" name="bioRxiv">
        <title>Sequencing and chromosome-scale assembly of the giantPleurodeles waltlgenome.</title>
        <authorList>
            <person name="Brown T."/>
            <person name="Elewa A."/>
            <person name="Iarovenko S."/>
            <person name="Subramanian E."/>
            <person name="Araus A.J."/>
            <person name="Petzold A."/>
            <person name="Susuki M."/>
            <person name="Suzuki K.-i.T."/>
            <person name="Hayashi T."/>
            <person name="Toyoda A."/>
            <person name="Oliveira C."/>
            <person name="Osipova E."/>
            <person name="Leigh N.D."/>
            <person name="Simon A."/>
            <person name="Yun M.H."/>
        </authorList>
    </citation>
    <scope>NUCLEOTIDE SEQUENCE</scope>
    <source>
        <strain evidence="2">20211129_DDA</strain>
        <tissue evidence="2">Liver</tissue>
    </source>
</reference>
<protein>
    <submittedName>
        <fullName evidence="2">Uncharacterized protein</fullName>
    </submittedName>
</protein>
<keyword evidence="3" id="KW-1185">Reference proteome</keyword>
<feature type="region of interest" description="Disordered" evidence="1">
    <location>
        <begin position="61"/>
        <end position="90"/>
    </location>
</feature>